<proteinExistence type="predicted"/>
<keyword evidence="2" id="KW-0732">Signal</keyword>
<dbReference type="AlphaFoldDB" id="M7N1J2"/>
<comment type="caution">
    <text evidence="3">The sequence shown here is derived from an EMBL/GenBank/DDBJ whole genome shotgun (WGS) entry which is preliminary data.</text>
</comment>
<keyword evidence="3" id="KW-0449">Lipoprotein</keyword>
<gene>
    <name evidence="3" type="ORF">ADICEAN_02305</name>
</gene>
<dbReference type="Gene3D" id="1.25.40.390">
    <property type="match status" value="1"/>
</dbReference>
<feature type="region of interest" description="Disordered" evidence="1">
    <location>
        <begin position="459"/>
        <end position="478"/>
    </location>
</feature>
<dbReference type="eggNOG" id="COG4198">
    <property type="taxonomic scope" value="Bacteria"/>
</dbReference>
<accession>M7N1J2</accession>
<feature type="chain" id="PRO_5004081773" evidence="2">
    <location>
        <begin position="28"/>
        <end position="515"/>
    </location>
</feature>
<dbReference type="InterPro" id="IPR011990">
    <property type="entry name" value="TPR-like_helical_dom_sf"/>
</dbReference>
<evidence type="ECO:0000256" key="2">
    <source>
        <dbReference type="SAM" id="SignalP"/>
    </source>
</evidence>
<dbReference type="InterPro" id="IPR041662">
    <property type="entry name" value="SusD-like_2"/>
</dbReference>
<reference evidence="3 4" key="1">
    <citation type="journal article" date="2013" name="Genome Announc.">
        <title>Draft Genome Sequence of Cesiribacter andamanensis Strain AMV16T, Isolated from a Soil Sample from a Mud Volcano in the Andaman Islands, India.</title>
        <authorList>
            <person name="Shivaji S."/>
            <person name="Ara S."/>
            <person name="Begum Z."/>
            <person name="Srinivas T.N."/>
            <person name="Singh A."/>
            <person name="Kumar Pinnaka A."/>
        </authorList>
    </citation>
    <scope>NUCLEOTIDE SEQUENCE [LARGE SCALE GENOMIC DNA]</scope>
    <source>
        <strain evidence="3 4">AMV16</strain>
    </source>
</reference>
<sequence length="515" mass="58715">MNRMLALQTRFLAVALLSMLLMPTACTDRFEELNVSPTAVQEDRINEDLLFTRSLVYGALRYTEFQRAQQLYANHYIQYYAMSVDRFETDRYITRNDWLTDYWTAAYADFGMQIQQVINISARNENKLNKTAIARIWKVFIMHRITDLWGDVPYFDAFSGIITPRYDRQEDIYLDMLNELKEAEASIDPSRTLNFGSADVLYGGNLTLWRKFANSLRLRLAMRLSEVAPAVAEAHVREVLAAGNLISTNAESALMRYGRDFGNADENIQPMGVIRSFNEYRASSTLVDFLQQNNDPRLEIYLEPANGEFVGLRNGLNPTEINALDPDDYARDSQIISNLFAPSGLLIYPEVLFLQAEAALRGWGPGNAQEYYEQGISASIAYWLDVYQDLQGRIPASELASLPQLDINQEQINTFLAEPGIAYNPSRALEQIITQKWLANINQGFEGYADYRRTGFPRLTPIPNTDGQSETGGSNVPSRLRYPAEEQALNRENYQEAVQRQGPDLPTTRVWWDAD</sequence>
<protein>
    <submittedName>
        <fullName evidence="3">Susd and RagB outer membrane lipoprotein</fullName>
    </submittedName>
</protein>
<organism evidence="3 4">
    <name type="scientific">Cesiribacter andamanensis AMV16</name>
    <dbReference type="NCBI Taxonomy" id="1279009"/>
    <lineage>
        <taxon>Bacteria</taxon>
        <taxon>Pseudomonadati</taxon>
        <taxon>Bacteroidota</taxon>
        <taxon>Cytophagia</taxon>
        <taxon>Cytophagales</taxon>
        <taxon>Cesiribacteraceae</taxon>
        <taxon>Cesiribacter</taxon>
    </lineage>
</organism>
<dbReference type="PATRIC" id="fig|1279009.4.peg.2337"/>
<evidence type="ECO:0000313" key="3">
    <source>
        <dbReference type="EMBL" id="EMR02553.1"/>
    </source>
</evidence>
<dbReference type="Proteomes" id="UP000011910">
    <property type="component" value="Unassembled WGS sequence"/>
</dbReference>
<dbReference type="RefSeq" id="WP_009195698.1">
    <property type="nucleotide sequence ID" value="NZ_AODQ01000054.1"/>
</dbReference>
<dbReference type="EMBL" id="AODQ01000054">
    <property type="protein sequence ID" value="EMR02553.1"/>
    <property type="molecule type" value="Genomic_DNA"/>
</dbReference>
<dbReference type="Pfam" id="PF12771">
    <property type="entry name" value="SusD-like_2"/>
    <property type="match status" value="1"/>
</dbReference>
<evidence type="ECO:0000256" key="1">
    <source>
        <dbReference type="SAM" id="MobiDB-lite"/>
    </source>
</evidence>
<keyword evidence="4" id="KW-1185">Reference proteome</keyword>
<name>M7N1J2_9BACT</name>
<evidence type="ECO:0000313" key="4">
    <source>
        <dbReference type="Proteomes" id="UP000011910"/>
    </source>
</evidence>
<dbReference type="STRING" id="1279009.ADICEAN_02305"/>
<dbReference type="OrthoDB" id="843771at2"/>
<feature type="signal peptide" evidence="2">
    <location>
        <begin position="1"/>
        <end position="27"/>
    </location>
</feature>
<feature type="compositionally biased region" description="Polar residues" evidence="1">
    <location>
        <begin position="462"/>
        <end position="477"/>
    </location>
</feature>
<dbReference type="SUPFAM" id="SSF48452">
    <property type="entry name" value="TPR-like"/>
    <property type="match status" value="1"/>
</dbReference>